<keyword evidence="2" id="KW-0732">Signal</keyword>
<proteinExistence type="predicted"/>
<dbReference type="OrthoDB" id="10521965at2759"/>
<evidence type="ECO:0000256" key="1">
    <source>
        <dbReference type="SAM" id="MobiDB-lite"/>
    </source>
</evidence>
<sequence>MLRGRVLFAVLATVANILLLSAGVCHAAGDPPEIHRIMEALLDKQGWSPPHGLSAGGSSSSDSGRASRPLQNAAHLEASSSGEAPRIRTADNPLYKAPDDWMVGSSVPAAQHSNELTIDSNNISFPVPKQLGDTRMLNWHEPQTRRVVHRWAPWVGFTTWNGKYMDVGRAPAGGRLPNEREQLDQALKDMREKGFIVTRSSRFGVQRYQTYDVAKNKWENTGWDTGSSSAAPQGRIPILDSSVNPATDPVPRSRRRVTNRLPSSEGAGPSLLPGQSSGAGPSGAANLPSGRQSRSSSSSGDGSGGWRPA</sequence>
<reference evidence="4" key="1">
    <citation type="submission" date="2014-09" db="EMBL/GenBank/DDBJ databases">
        <authorList>
            <person name="Sharma Rahul"/>
            <person name="Thines Marco"/>
        </authorList>
    </citation>
    <scope>NUCLEOTIDE SEQUENCE [LARGE SCALE GENOMIC DNA]</scope>
</reference>
<feature type="signal peptide" evidence="2">
    <location>
        <begin position="1"/>
        <end position="27"/>
    </location>
</feature>
<evidence type="ECO:0000256" key="2">
    <source>
        <dbReference type="SAM" id="SignalP"/>
    </source>
</evidence>
<dbReference type="EMBL" id="CCYA01000278">
    <property type="protein sequence ID" value="CEH16212.1"/>
    <property type="molecule type" value="Genomic_DNA"/>
</dbReference>
<feature type="region of interest" description="Disordered" evidence="1">
    <location>
        <begin position="219"/>
        <end position="309"/>
    </location>
</feature>
<keyword evidence="4" id="KW-1185">Reference proteome</keyword>
<organism evidence="3 4">
    <name type="scientific">Ceraceosorus bombacis</name>
    <dbReference type="NCBI Taxonomy" id="401625"/>
    <lineage>
        <taxon>Eukaryota</taxon>
        <taxon>Fungi</taxon>
        <taxon>Dikarya</taxon>
        <taxon>Basidiomycota</taxon>
        <taxon>Ustilaginomycotina</taxon>
        <taxon>Exobasidiomycetes</taxon>
        <taxon>Ceraceosorales</taxon>
        <taxon>Ceraceosoraceae</taxon>
        <taxon>Ceraceosorus</taxon>
    </lineage>
</organism>
<name>A0A0P1BJ06_9BASI</name>
<evidence type="ECO:0000313" key="4">
    <source>
        <dbReference type="Proteomes" id="UP000054845"/>
    </source>
</evidence>
<evidence type="ECO:0000313" key="3">
    <source>
        <dbReference type="EMBL" id="CEH16212.1"/>
    </source>
</evidence>
<protein>
    <submittedName>
        <fullName evidence="3">Uncharacterized protein</fullName>
    </submittedName>
</protein>
<feature type="region of interest" description="Disordered" evidence="1">
    <location>
        <begin position="48"/>
        <end position="91"/>
    </location>
</feature>
<dbReference type="Proteomes" id="UP000054845">
    <property type="component" value="Unassembled WGS sequence"/>
</dbReference>
<feature type="compositionally biased region" description="Low complexity" evidence="1">
    <location>
        <begin position="266"/>
        <end position="300"/>
    </location>
</feature>
<feature type="compositionally biased region" description="Polar residues" evidence="1">
    <location>
        <begin position="222"/>
        <end position="231"/>
    </location>
</feature>
<feature type="compositionally biased region" description="Low complexity" evidence="1">
    <location>
        <begin position="48"/>
        <end position="70"/>
    </location>
</feature>
<accession>A0A0P1BJ06</accession>
<feature type="chain" id="PRO_5006059537" evidence="2">
    <location>
        <begin position="28"/>
        <end position="309"/>
    </location>
</feature>
<dbReference type="AlphaFoldDB" id="A0A0P1BJ06"/>